<comment type="caution">
    <text evidence="1">The sequence shown here is derived from an EMBL/GenBank/DDBJ whole genome shotgun (WGS) entry which is preliminary data.</text>
</comment>
<protein>
    <submittedName>
        <fullName evidence="1">IS5/IS1182 family transposase</fullName>
    </submittedName>
</protein>
<sequence>AHNARIDDDVYNQRSMSETVFAMLKDDGDEIRSRSWHGQFRDLTRKCIVHNLEQAAS</sequence>
<gene>
    <name evidence="1" type="ORF">B9H04_17335</name>
</gene>
<dbReference type="Proteomes" id="UP000193587">
    <property type="component" value="Unassembled WGS sequence"/>
</dbReference>
<dbReference type="AlphaFoldDB" id="A0A1X4G4E3"/>
<evidence type="ECO:0000313" key="1">
    <source>
        <dbReference type="EMBL" id="OSO89372.1"/>
    </source>
</evidence>
<feature type="non-terminal residue" evidence="1">
    <location>
        <position position="1"/>
    </location>
</feature>
<reference evidence="1 2" key="1">
    <citation type="submission" date="2017-04" db="EMBL/GenBank/DDBJ databases">
        <title>MLSA of the genus Halorubrum.</title>
        <authorList>
            <person name="De La Haba R."/>
            <person name="Sanchez-Porro C."/>
            <person name="Infante-Dominguez C."/>
            <person name="Ventosa A."/>
        </authorList>
    </citation>
    <scope>NUCLEOTIDE SEQUENCE [LARGE SCALE GENOMIC DNA]</scope>
    <source>
        <strain evidence="1 2">DSM 17463</strain>
    </source>
</reference>
<dbReference type="EMBL" id="NEDJ01000122">
    <property type="protein sequence ID" value="OSO89372.1"/>
    <property type="molecule type" value="Genomic_DNA"/>
</dbReference>
<proteinExistence type="predicted"/>
<accession>A0A1X4G4E3</accession>
<name>A0A1X4G4E3_HALEZ</name>
<organism evidence="1 2">
    <name type="scientific">Halorubrum ezzemoulense DSM 17463</name>
    <dbReference type="NCBI Taxonomy" id="1121945"/>
    <lineage>
        <taxon>Archaea</taxon>
        <taxon>Methanobacteriati</taxon>
        <taxon>Methanobacteriota</taxon>
        <taxon>Stenosarchaea group</taxon>
        <taxon>Halobacteria</taxon>
        <taxon>Halobacteriales</taxon>
        <taxon>Haloferacaceae</taxon>
        <taxon>Halorubrum</taxon>
    </lineage>
</organism>
<evidence type="ECO:0000313" key="2">
    <source>
        <dbReference type="Proteomes" id="UP000193587"/>
    </source>
</evidence>